<evidence type="ECO:0000313" key="4">
    <source>
        <dbReference type="Proteomes" id="UP000663854"/>
    </source>
</evidence>
<dbReference type="Proteomes" id="UP000663854">
    <property type="component" value="Unassembled WGS sequence"/>
</dbReference>
<feature type="non-terminal residue" evidence="2">
    <location>
        <position position="1"/>
    </location>
</feature>
<comment type="caution">
    <text evidence="2">The sequence shown here is derived from an EMBL/GenBank/DDBJ whole genome shotgun (WGS) entry which is preliminary data.</text>
</comment>
<evidence type="ECO:0000313" key="2">
    <source>
        <dbReference type="EMBL" id="CAF1545542.1"/>
    </source>
</evidence>
<name>A0A815WHW8_9BILA</name>
<organism evidence="2 4">
    <name type="scientific">Rotaria sordida</name>
    <dbReference type="NCBI Taxonomy" id="392033"/>
    <lineage>
        <taxon>Eukaryota</taxon>
        <taxon>Metazoa</taxon>
        <taxon>Spiralia</taxon>
        <taxon>Gnathifera</taxon>
        <taxon>Rotifera</taxon>
        <taxon>Eurotatoria</taxon>
        <taxon>Bdelloidea</taxon>
        <taxon>Philodinida</taxon>
        <taxon>Philodinidae</taxon>
        <taxon>Rotaria</taxon>
    </lineage>
</organism>
<sequence length="145" mass="16997">MNSVIQLQESETHKNIYPSSLDDDKQQILQSCSSSSSEHNDSIKEILSNHRKILFDKVLGEMLTRHFYLIQHEFSSSDRFEGWIYIYNRHRYKIIISYHSSCSRKKKATSRFTMSVTNNFKRKTFAGQSSPMAQSNGTQIKRPKR</sequence>
<dbReference type="AlphaFoldDB" id="A0A815WHW8"/>
<evidence type="ECO:0000313" key="5">
    <source>
        <dbReference type="Proteomes" id="UP000663870"/>
    </source>
</evidence>
<evidence type="ECO:0000313" key="3">
    <source>
        <dbReference type="EMBL" id="CAF1671130.1"/>
    </source>
</evidence>
<dbReference type="Proteomes" id="UP000663870">
    <property type="component" value="Unassembled WGS sequence"/>
</dbReference>
<evidence type="ECO:0000256" key="1">
    <source>
        <dbReference type="SAM" id="MobiDB-lite"/>
    </source>
</evidence>
<dbReference type="EMBL" id="CAJNOL010015307">
    <property type="protein sequence ID" value="CAF1671130.1"/>
    <property type="molecule type" value="Genomic_DNA"/>
</dbReference>
<feature type="compositionally biased region" description="Polar residues" evidence="1">
    <location>
        <begin position="126"/>
        <end position="139"/>
    </location>
</feature>
<keyword evidence="5" id="KW-1185">Reference proteome</keyword>
<dbReference type="EMBL" id="CAJNOH010013415">
    <property type="protein sequence ID" value="CAF1545542.1"/>
    <property type="molecule type" value="Genomic_DNA"/>
</dbReference>
<feature type="region of interest" description="Disordered" evidence="1">
    <location>
        <begin position="124"/>
        <end position="145"/>
    </location>
</feature>
<accession>A0A815WHW8</accession>
<proteinExistence type="predicted"/>
<protein>
    <submittedName>
        <fullName evidence="2">Uncharacterized protein</fullName>
    </submittedName>
</protein>
<reference evidence="2" key="1">
    <citation type="submission" date="2021-02" db="EMBL/GenBank/DDBJ databases">
        <authorList>
            <person name="Nowell W R."/>
        </authorList>
    </citation>
    <scope>NUCLEOTIDE SEQUENCE</scope>
</reference>
<gene>
    <name evidence="3" type="ORF">JXQ802_LOCUS57616</name>
    <name evidence="2" type="ORF">PYM288_LOCUS41014</name>
</gene>